<accession>H6KZX8</accession>
<evidence type="ECO:0000313" key="2">
    <source>
        <dbReference type="EMBL" id="AFC25985.1"/>
    </source>
</evidence>
<dbReference type="eggNOG" id="COG4637">
    <property type="taxonomic scope" value="Bacteria"/>
</dbReference>
<dbReference type="Pfam" id="PF13304">
    <property type="entry name" value="AAA_21"/>
    <property type="match status" value="1"/>
</dbReference>
<dbReference type="PANTHER" id="PTHR43581:SF4">
    <property type="entry name" value="ATP_GTP PHOSPHATASE"/>
    <property type="match status" value="1"/>
</dbReference>
<dbReference type="STRING" id="984262.SGRA_3257"/>
<gene>
    <name evidence="2" type="ordered locus">SGRA_3257</name>
</gene>
<dbReference type="HOGENOM" id="CLU_061728_1_0_10"/>
<dbReference type="PANTHER" id="PTHR43581">
    <property type="entry name" value="ATP/GTP PHOSPHATASE"/>
    <property type="match status" value="1"/>
</dbReference>
<evidence type="ECO:0000313" key="3">
    <source>
        <dbReference type="Proteomes" id="UP000007519"/>
    </source>
</evidence>
<dbReference type="KEGG" id="sgn:SGRA_3257"/>
<dbReference type="Gene3D" id="3.40.50.300">
    <property type="entry name" value="P-loop containing nucleotide triphosphate hydrolases"/>
    <property type="match status" value="1"/>
</dbReference>
<dbReference type="GO" id="GO:0005524">
    <property type="term" value="F:ATP binding"/>
    <property type="evidence" value="ECO:0007669"/>
    <property type="project" value="InterPro"/>
</dbReference>
<dbReference type="OrthoDB" id="9805802at2"/>
<dbReference type="InterPro" id="IPR051396">
    <property type="entry name" value="Bact_Antivir_Def_Nuclease"/>
</dbReference>
<dbReference type="InterPro" id="IPR027417">
    <property type="entry name" value="P-loop_NTPase"/>
</dbReference>
<keyword evidence="3" id="KW-1185">Reference proteome</keyword>
<dbReference type="GO" id="GO:0016887">
    <property type="term" value="F:ATP hydrolysis activity"/>
    <property type="evidence" value="ECO:0007669"/>
    <property type="project" value="InterPro"/>
</dbReference>
<sequence length="371" mass="42991">MYLDSLAYQHKQEEWSIQDIHFLKLTLLVGISGVGKTQILQAINSLVKISKGANQNGLAWDVKFRNEGQHYHWTGEFDFLVDEVEGLDWHTADKKKMAKLLREELWLNDELITERKGEQIYFEGEKMPKLSFTESLISIFKEEEAIRPAYEGFQKIILRDHTKEVGISSTDYRMEDYQTVEELKAAELPTIVKLHWLYEKNDDLFQDIQEQFSAAFPQVEEIKTGRMGELSSFLGRVIILSIKEKGVSSWIPQYRISSGMLRSLIHIAEMYLLEKGTVVLIDEFENSLGTNCIDILTEDLLYSQESIQFIATSHHPYIINQVPYDYWKLVQRKAGTISTIDAKGLNLGDSKHERFLRLINLKQYRQGVQTS</sequence>
<dbReference type="SUPFAM" id="SSF52540">
    <property type="entry name" value="P-loop containing nucleoside triphosphate hydrolases"/>
    <property type="match status" value="1"/>
</dbReference>
<evidence type="ECO:0000259" key="1">
    <source>
        <dbReference type="Pfam" id="PF13304"/>
    </source>
</evidence>
<name>H6KZX8_SAPGL</name>
<protein>
    <recommendedName>
        <fullName evidence="1">ATPase AAA-type core domain-containing protein</fullName>
    </recommendedName>
</protein>
<dbReference type="AlphaFoldDB" id="H6KZX8"/>
<feature type="domain" description="ATPase AAA-type core" evidence="1">
    <location>
        <begin position="205"/>
        <end position="320"/>
    </location>
</feature>
<dbReference type="EMBL" id="CP002831">
    <property type="protein sequence ID" value="AFC25985.1"/>
    <property type="molecule type" value="Genomic_DNA"/>
</dbReference>
<organism evidence="2 3">
    <name type="scientific">Saprospira grandis (strain Lewin)</name>
    <dbReference type="NCBI Taxonomy" id="984262"/>
    <lineage>
        <taxon>Bacteria</taxon>
        <taxon>Pseudomonadati</taxon>
        <taxon>Bacteroidota</taxon>
        <taxon>Saprospiria</taxon>
        <taxon>Saprospirales</taxon>
        <taxon>Saprospiraceae</taxon>
        <taxon>Saprospira</taxon>
    </lineage>
</organism>
<dbReference type="InterPro" id="IPR003959">
    <property type="entry name" value="ATPase_AAA_core"/>
</dbReference>
<dbReference type="RefSeq" id="WP_015693580.1">
    <property type="nucleotide sequence ID" value="NC_016940.1"/>
</dbReference>
<proteinExistence type="predicted"/>
<reference evidence="2 3" key="1">
    <citation type="journal article" date="2012" name="Stand. Genomic Sci.">
        <title>Complete genome sequencing and analysis of Saprospira grandis str. Lewin, a predatory marine bacterium.</title>
        <authorList>
            <person name="Saw J.H."/>
            <person name="Yuryev A."/>
            <person name="Kanbe M."/>
            <person name="Hou S."/>
            <person name="Young A.G."/>
            <person name="Aizawa S."/>
            <person name="Alam M."/>
        </authorList>
    </citation>
    <scope>NUCLEOTIDE SEQUENCE [LARGE SCALE GENOMIC DNA]</scope>
    <source>
        <strain evidence="2 3">Lewin</strain>
    </source>
</reference>
<dbReference type="Proteomes" id="UP000007519">
    <property type="component" value="Chromosome"/>
</dbReference>